<dbReference type="OrthoDB" id="9772435at2"/>
<feature type="domain" description="Heparinase II/III-like C-terminal" evidence="2">
    <location>
        <begin position="367"/>
        <end position="542"/>
    </location>
</feature>
<evidence type="ECO:0000259" key="3">
    <source>
        <dbReference type="Pfam" id="PF16332"/>
    </source>
</evidence>
<accession>A0A517YYW1</accession>
<dbReference type="GO" id="GO:0016829">
    <property type="term" value="F:lyase activity"/>
    <property type="evidence" value="ECO:0007669"/>
    <property type="project" value="InterPro"/>
</dbReference>
<dbReference type="Pfam" id="PF16332">
    <property type="entry name" value="DUF4962"/>
    <property type="match status" value="1"/>
</dbReference>
<organism evidence="4 5">
    <name type="scientific">Poriferisphaera corsica</name>
    <dbReference type="NCBI Taxonomy" id="2528020"/>
    <lineage>
        <taxon>Bacteria</taxon>
        <taxon>Pseudomonadati</taxon>
        <taxon>Planctomycetota</taxon>
        <taxon>Phycisphaerae</taxon>
        <taxon>Phycisphaerales</taxon>
        <taxon>Phycisphaeraceae</taxon>
        <taxon>Poriferisphaera</taxon>
    </lineage>
</organism>
<dbReference type="Gene3D" id="1.50.10.100">
    <property type="entry name" value="Chondroitin AC/alginate lyase"/>
    <property type="match status" value="1"/>
</dbReference>
<dbReference type="PANTHER" id="PTHR38045:SF1">
    <property type="entry name" value="HEPARINASE II_III-LIKE PROTEIN"/>
    <property type="match status" value="1"/>
</dbReference>
<dbReference type="InterPro" id="IPR032518">
    <property type="entry name" value="HepII_N"/>
</dbReference>
<dbReference type="RefSeq" id="WP_145080713.1">
    <property type="nucleotide sequence ID" value="NZ_CP036425.1"/>
</dbReference>
<proteinExistence type="predicted"/>
<feature type="domain" description="Heparinase II N-terminal" evidence="3">
    <location>
        <begin position="74"/>
        <end position="286"/>
    </location>
</feature>
<protein>
    <submittedName>
        <fullName evidence="4">Heparinase II/III-like protein</fullName>
    </submittedName>
</protein>
<dbReference type="InterPro" id="IPR008929">
    <property type="entry name" value="Chondroitin_lyas"/>
</dbReference>
<dbReference type="InterPro" id="IPR012480">
    <property type="entry name" value="Hepar_II_III_C"/>
</dbReference>
<keyword evidence="5" id="KW-1185">Reference proteome</keyword>
<sequence length="601" mass="69218">MAYLDTLKMDHPRLMLHEERVDRMRHWLRPKTFVQRWYAYVKKEADELLESDLLVYELPDGLRLLDVSREMVRRVYALGLAYRVGGERKYGERLVAELLQVCGFVDWNPRHFLDVAEMLHGVGVGYDWVYGLLCEKEERLIRAAIIEKGLRPALWCYEHGDELENRWTRDINNWNQVCNTGIVIGALAVADKEGEVAERVLERAVSALPISLKQFEPDGGWFEGPIYWRFASEYTCHFLAAMNSALGHDGGLGELPGLSETGTFLVYMTGPSGKYFNFADGHEELIGTPQMLYMAERYGQQMYAAHHIQKGEMSETDLMYWHEGLEKLNGGRYEEAMRGVDLDKVFEPCNVVSMRSSWEDDAMYVGMSFSNNGLSHTHLDMGSFVLDYGGERFATELNADDYNAPGFFTKERYCFYRNRAEGHNTLVVDPVVGDLERDRDDGGIMEPDQNLPERGTSMKAELMEFKADDERCAVKVDLSAGYEPRLKRFERKMRLERKAKEVVVTDWVESDESSDVYWFMHTEAEVVLHHEGRRAILRRNGVNLVAEVLKPDGAVFHVRKAEGFDQNRTRGEKSNEGYRKLAVLLKTVMREQVVVRFRGIE</sequence>
<dbReference type="AlphaFoldDB" id="A0A517YYW1"/>
<reference evidence="4 5" key="1">
    <citation type="submission" date="2019-02" db="EMBL/GenBank/DDBJ databases">
        <title>Deep-cultivation of Planctomycetes and their phenomic and genomic characterization uncovers novel biology.</title>
        <authorList>
            <person name="Wiegand S."/>
            <person name="Jogler M."/>
            <person name="Boedeker C."/>
            <person name="Pinto D."/>
            <person name="Vollmers J."/>
            <person name="Rivas-Marin E."/>
            <person name="Kohn T."/>
            <person name="Peeters S.H."/>
            <person name="Heuer A."/>
            <person name="Rast P."/>
            <person name="Oberbeckmann S."/>
            <person name="Bunk B."/>
            <person name="Jeske O."/>
            <person name="Meyerdierks A."/>
            <person name="Storesund J.E."/>
            <person name="Kallscheuer N."/>
            <person name="Luecker S."/>
            <person name="Lage O.M."/>
            <person name="Pohl T."/>
            <person name="Merkel B.J."/>
            <person name="Hornburger P."/>
            <person name="Mueller R.-W."/>
            <person name="Bruemmer F."/>
            <person name="Labrenz M."/>
            <person name="Spormann A.M."/>
            <person name="Op den Camp H."/>
            <person name="Overmann J."/>
            <person name="Amann R."/>
            <person name="Jetten M.S.M."/>
            <person name="Mascher T."/>
            <person name="Medema M.H."/>
            <person name="Devos D.P."/>
            <person name="Kaster A.-K."/>
            <person name="Ovreas L."/>
            <person name="Rohde M."/>
            <person name="Galperin M.Y."/>
            <person name="Jogler C."/>
        </authorList>
    </citation>
    <scope>NUCLEOTIDE SEQUENCE [LARGE SCALE GENOMIC DNA]</scope>
    <source>
        <strain evidence="4 5">KS4</strain>
    </source>
</reference>
<name>A0A517YYW1_9BACT</name>
<dbReference type="SUPFAM" id="SSF48230">
    <property type="entry name" value="Chondroitin AC/alginate lyase"/>
    <property type="match status" value="1"/>
</dbReference>
<comment type="subcellular location">
    <subcellularLocation>
        <location evidence="1">Cell envelope</location>
    </subcellularLocation>
</comment>
<evidence type="ECO:0000313" key="5">
    <source>
        <dbReference type="Proteomes" id="UP000317369"/>
    </source>
</evidence>
<dbReference type="KEGG" id="pcor:KS4_34890"/>
<dbReference type="GO" id="GO:0030313">
    <property type="term" value="C:cell envelope"/>
    <property type="evidence" value="ECO:0007669"/>
    <property type="project" value="UniProtKB-SubCell"/>
</dbReference>
<gene>
    <name evidence="4" type="ORF">KS4_34890</name>
</gene>
<evidence type="ECO:0000313" key="4">
    <source>
        <dbReference type="EMBL" id="QDU35408.1"/>
    </source>
</evidence>
<dbReference type="Proteomes" id="UP000317369">
    <property type="component" value="Chromosome"/>
</dbReference>
<dbReference type="Pfam" id="PF07940">
    <property type="entry name" value="Hepar_II_III_C"/>
    <property type="match status" value="1"/>
</dbReference>
<evidence type="ECO:0000256" key="1">
    <source>
        <dbReference type="ARBA" id="ARBA00004196"/>
    </source>
</evidence>
<dbReference type="PANTHER" id="PTHR38045">
    <property type="entry name" value="CHROMOSOME 1, WHOLE GENOME SHOTGUN SEQUENCE"/>
    <property type="match status" value="1"/>
</dbReference>
<dbReference type="EMBL" id="CP036425">
    <property type="protein sequence ID" value="QDU35408.1"/>
    <property type="molecule type" value="Genomic_DNA"/>
</dbReference>
<evidence type="ECO:0000259" key="2">
    <source>
        <dbReference type="Pfam" id="PF07940"/>
    </source>
</evidence>
<dbReference type="Gene3D" id="2.70.98.70">
    <property type="match status" value="1"/>
</dbReference>